<feature type="repeat" description="RCC1" evidence="6">
    <location>
        <begin position="432"/>
        <end position="483"/>
    </location>
</feature>
<dbReference type="Pfam" id="PF08381">
    <property type="entry name" value="BRX"/>
    <property type="match status" value="1"/>
</dbReference>
<dbReference type="InterPro" id="IPR009091">
    <property type="entry name" value="RCC1/BLIP-II"/>
</dbReference>
<dbReference type="GO" id="GO:0008270">
    <property type="term" value="F:zinc ion binding"/>
    <property type="evidence" value="ECO:0007669"/>
    <property type="project" value="UniProtKB-KW"/>
</dbReference>
<organism evidence="10">
    <name type="scientific">Eucalyptus grandis</name>
    <name type="common">Flooded gum</name>
    <dbReference type="NCBI Taxonomy" id="71139"/>
    <lineage>
        <taxon>Eukaryota</taxon>
        <taxon>Viridiplantae</taxon>
        <taxon>Streptophyta</taxon>
        <taxon>Embryophyta</taxon>
        <taxon>Tracheophyta</taxon>
        <taxon>Spermatophyta</taxon>
        <taxon>Magnoliopsida</taxon>
        <taxon>eudicotyledons</taxon>
        <taxon>Gunneridae</taxon>
        <taxon>Pentapetalae</taxon>
        <taxon>rosids</taxon>
        <taxon>malvids</taxon>
        <taxon>Myrtales</taxon>
        <taxon>Myrtaceae</taxon>
        <taxon>Myrtoideae</taxon>
        <taxon>Eucalypteae</taxon>
        <taxon>Eucalyptus</taxon>
    </lineage>
</organism>
<gene>
    <name evidence="10" type="ORF">EUGRSUZ_G02511</name>
</gene>
<dbReference type="PROSITE" id="PS00626">
    <property type="entry name" value="RCC1_2"/>
    <property type="match status" value="1"/>
</dbReference>
<evidence type="ECO:0000256" key="3">
    <source>
        <dbReference type="ARBA" id="ARBA00022771"/>
    </source>
</evidence>
<dbReference type="PROSITE" id="PS50178">
    <property type="entry name" value="ZF_FYVE"/>
    <property type="match status" value="1"/>
</dbReference>
<dbReference type="AlphaFoldDB" id="A0A059BFV3"/>
<evidence type="ECO:0000313" key="10">
    <source>
        <dbReference type="EMBL" id="KCW64968.1"/>
    </source>
</evidence>
<dbReference type="CDD" id="cd00065">
    <property type="entry name" value="FYVE_like_SF"/>
    <property type="match status" value="1"/>
</dbReference>
<protein>
    <recommendedName>
        <fullName evidence="11">FYVE-type domain-containing protein</fullName>
    </recommendedName>
</protein>
<dbReference type="InterPro" id="IPR000408">
    <property type="entry name" value="Reg_chr_condens"/>
</dbReference>
<dbReference type="PROSITE" id="PS50012">
    <property type="entry name" value="RCC1_3"/>
    <property type="match status" value="5"/>
</dbReference>
<dbReference type="InterPro" id="IPR011011">
    <property type="entry name" value="Znf_FYVE_PHD"/>
</dbReference>
<dbReference type="InterPro" id="IPR017455">
    <property type="entry name" value="Znf_FYVE-rel"/>
</dbReference>
<evidence type="ECO:0008006" key="11">
    <source>
        <dbReference type="Google" id="ProtNLM"/>
    </source>
</evidence>
<keyword evidence="4" id="KW-0862">Zinc</keyword>
<dbReference type="InterPro" id="IPR013083">
    <property type="entry name" value="Znf_RING/FYVE/PHD"/>
</dbReference>
<dbReference type="EMBL" id="KK198759">
    <property type="protein sequence ID" value="KCW64968.1"/>
    <property type="molecule type" value="Genomic_DNA"/>
</dbReference>
<dbReference type="InterPro" id="IPR000306">
    <property type="entry name" value="Znf_FYVE"/>
</dbReference>
<feature type="repeat" description="RCC1" evidence="6">
    <location>
        <begin position="484"/>
        <end position="535"/>
    </location>
</feature>
<keyword evidence="3 5" id="KW-0863">Zinc-finger</keyword>
<feature type="repeat" description="RCC1" evidence="6">
    <location>
        <begin position="310"/>
        <end position="361"/>
    </location>
</feature>
<dbReference type="PRINTS" id="PR00633">
    <property type="entry name" value="RCCNDNSATION"/>
</dbReference>
<feature type="repeat" description="RCC1" evidence="6">
    <location>
        <begin position="248"/>
        <end position="309"/>
    </location>
</feature>
<evidence type="ECO:0000256" key="7">
    <source>
        <dbReference type="SAM" id="MobiDB-lite"/>
    </source>
</evidence>
<evidence type="ECO:0000256" key="6">
    <source>
        <dbReference type="PROSITE-ProRule" id="PRU00235"/>
    </source>
</evidence>
<dbReference type="SUPFAM" id="SSF57903">
    <property type="entry name" value="FYVE/PHD zinc finger"/>
    <property type="match status" value="1"/>
</dbReference>
<dbReference type="Gramene" id="KCW64968">
    <property type="protein sequence ID" value="KCW64968"/>
    <property type="gene ID" value="EUGRSUZ_G02511"/>
</dbReference>
<accession>A0A059BFV3</accession>
<feature type="repeat" description="RCC1" evidence="6">
    <location>
        <begin position="380"/>
        <end position="431"/>
    </location>
</feature>
<dbReference type="PANTHER" id="PTHR22870">
    <property type="entry name" value="REGULATOR OF CHROMOSOME CONDENSATION"/>
    <property type="match status" value="1"/>
</dbReference>
<dbReference type="InterPro" id="IPR027988">
    <property type="entry name" value="BRX_N"/>
</dbReference>
<dbReference type="PANTHER" id="PTHR22870:SF358">
    <property type="entry name" value="REGULATOR OF CHROMOSOME CONDENSATION (RCC1) FAMILY WITH FYVE ZINC FINGER DOMAIN-CONTAINING PROTEIN"/>
    <property type="match status" value="1"/>
</dbReference>
<keyword evidence="1" id="KW-0479">Metal-binding</keyword>
<dbReference type="Gene3D" id="2.30.29.30">
    <property type="entry name" value="Pleckstrin-homology domain (PH domain)/Phosphotyrosine-binding domain (PTB)"/>
    <property type="match status" value="1"/>
</dbReference>
<name>A0A059BFV3_EUCGR</name>
<proteinExistence type="predicted"/>
<dbReference type="CDD" id="cd13365">
    <property type="entry name" value="PH_PLC_plant-like"/>
    <property type="match status" value="1"/>
</dbReference>
<dbReference type="InterPro" id="IPR011993">
    <property type="entry name" value="PH-like_dom_sf"/>
</dbReference>
<evidence type="ECO:0000256" key="5">
    <source>
        <dbReference type="PROSITE-ProRule" id="PRU00091"/>
    </source>
</evidence>
<keyword evidence="2" id="KW-0677">Repeat</keyword>
<dbReference type="STRING" id="71139.A0A059BFV3"/>
<evidence type="ECO:0000256" key="4">
    <source>
        <dbReference type="ARBA" id="ARBA00022833"/>
    </source>
</evidence>
<feature type="region of interest" description="Disordered" evidence="7">
    <location>
        <begin position="704"/>
        <end position="744"/>
    </location>
</feature>
<evidence type="ECO:0000256" key="2">
    <source>
        <dbReference type="ARBA" id="ARBA00022737"/>
    </source>
</evidence>
<dbReference type="SUPFAM" id="SSF50985">
    <property type="entry name" value="RCC1/BLIP-II"/>
    <property type="match status" value="1"/>
</dbReference>
<sequence length="927" mass="101271">MADPQKSGLTTERDIEQAITALKKGAYLLKYGRRGKPKFCPFHLASDESTLIWYSGKEPKQVKLNQVSKIIPGQRTAIFQRYPRPEKEYQSFSLICSDRSLDLICKDKDEAEVWLVGLKALITRGNFRKWRSDTISETASAESPLARRNSPSITLLDPGHIYGIQPPLESTSQTRLGKVFSDIISYTAADTGYNRNEPIANSLNSVSPGGGDNWNGRNSGAETFRISLSSAVSSSSQGSCREDFESLGDAFIWGEGIGGGILGGGQQRFGSPYNTKTDAFLPKALESTVVLDVLNIACGYRHAVLVTRQGEIFSWGEELGGRLGHGIESDISHPKLIDSLSGMTIESVACGEYHTCAATLSGDLYTWGDGAHNVADPASGRLFTWGDGDKHRLGHGDQETRLIPKRVAALSGETICRVACGHSLTVALTASGRVFTMGSTAYGQLGNPLADGKAPTCVEGKLADCFVEEIACGTYHVAALTSKGEVYTWGKGSNGQLGHGEYDNRSTPTLVGFLKDKQVKSVVCGSNFTAVICLHKWVSSIDHSMCSGCQNPFGFRRKRHNCYNCGLVFCKACSSRRSLKASLAPNLNKPYRVCDECYVKLKTTTESGPVLRIPKARTDTLRLKNNEVGEKDSSCSTSEGRLCRLLSADSLSLAESRHSIHDAKVGSRGSRVFPLLNRNFQPGGLNTTKEPILVGAPTKMFSFSVPGSRMPSRSASPLSRKSSPPRSSEVTTDDSKHSSDSQSQEIINLRAQVEDLTSKSRNLQSELEKTSKQLKQVTAIAEDEARRCKSAKEVIKSLTTQLKEMAERLPVGQRAQSSGSVIRELSGDPNLIHNENQSAKSNFLENESHFKSVNTTLLNGMKQQPEKAEWVVQDEPGVYISLASLPRGGNELRRIRFSRKQFTEEQAEKWWAANAAMVLERHNIQST</sequence>
<dbReference type="Pfam" id="PF13713">
    <property type="entry name" value="BRX_N"/>
    <property type="match status" value="1"/>
</dbReference>
<dbReference type="Pfam" id="PF00415">
    <property type="entry name" value="RCC1"/>
    <property type="match status" value="4"/>
</dbReference>
<dbReference type="InParanoid" id="A0A059BFV3"/>
<reference evidence="10" key="1">
    <citation type="submission" date="2013-07" db="EMBL/GenBank/DDBJ databases">
        <title>The genome of Eucalyptus grandis.</title>
        <authorList>
            <person name="Schmutz J."/>
            <person name="Hayes R."/>
            <person name="Myburg A."/>
            <person name="Tuskan G."/>
            <person name="Grattapaglia D."/>
            <person name="Rokhsar D.S."/>
        </authorList>
    </citation>
    <scope>NUCLEOTIDE SEQUENCE</scope>
    <source>
        <tissue evidence="10">Leaf extractions</tissue>
    </source>
</reference>
<feature type="domain" description="BRX" evidence="9">
    <location>
        <begin position="868"/>
        <end position="923"/>
    </location>
</feature>
<dbReference type="InterPro" id="IPR013591">
    <property type="entry name" value="Brevis_radix_dom"/>
</dbReference>
<feature type="domain" description="FYVE-type" evidence="8">
    <location>
        <begin position="540"/>
        <end position="602"/>
    </location>
</feature>
<dbReference type="Pfam" id="PF01363">
    <property type="entry name" value="FYVE"/>
    <property type="match status" value="1"/>
</dbReference>
<dbReference type="SUPFAM" id="SSF50729">
    <property type="entry name" value="PH domain-like"/>
    <property type="match status" value="1"/>
</dbReference>
<dbReference type="PROSITE" id="PS51514">
    <property type="entry name" value="BRX"/>
    <property type="match status" value="1"/>
</dbReference>
<dbReference type="InterPro" id="IPR051210">
    <property type="entry name" value="Ub_ligase/GEF_domain"/>
</dbReference>
<dbReference type="Gene3D" id="2.130.10.30">
    <property type="entry name" value="Regulator of chromosome condensation 1/beta-lactamase-inhibitor protein II"/>
    <property type="match status" value="2"/>
</dbReference>
<dbReference type="OMA" id="PHDSQSE"/>
<evidence type="ECO:0000259" key="8">
    <source>
        <dbReference type="PROSITE" id="PS50178"/>
    </source>
</evidence>
<evidence type="ECO:0000259" key="9">
    <source>
        <dbReference type="PROSITE" id="PS51514"/>
    </source>
</evidence>
<evidence type="ECO:0000256" key="1">
    <source>
        <dbReference type="ARBA" id="ARBA00022723"/>
    </source>
</evidence>
<dbReference type="Gene3D" id="3.30.40.10">
    <property type="entry name" value="Zinc/RING finger domain, C3HC4 (zinc finger)"/>
    <property type="match status" value="1"/>
</dbReference>
<dbReference type="SMART" id="SM00064">
    <property type="entry name" value="FYVE"/>
    <property type="match status" value="1"/>
</dbReference>
<feature type="compositionally biased region" description="Low complexity" evidence="7">
    <location>
        <begin position="711"/>
        <end position="728"/>
    </location>
</feature>